<evidence type="ECO:0000313" key="13">
    <source>
        <dbReference type="EMBL" id="PAV90635.1"/>
    </source>
</evidence>
<evidence type="ECO:0000259" key="12">
    <source>
        <dbReference type="PROSITE" id="PS50215"/>
    </source>
</evidence>
<comment type="caution">
    <text evidence="7">Lacks conserved residue(s) required for the propagation of feature annotation.</text>
</comment>
<dbReference type="EMBL" id="LIAE01006365">
    <property type="protein sequence ID" value="PAV90635.1"/>
    <property type="molecule type" value="Genomic_DNA"/>
</dbReference>
<dbReference type="Gene3D" id="3.40.390.10">
    <property type="entry name" value="Collagenase (Catalytic Domain)"/>
    <property type="match status" value="1"/>
</dbReference>
<evidence type="ECO:0000313" key="14">
    <source>
        <dbReference type="Proteomes" id="UP000218231"/>
    </source>
</evidence>
<keyword evidence="10" id="KW-0732">Signal</keyword>
<keyword evidence="4 9" id="KW-0472">Membrane</keyword>
<dbReference type="SUPFAM" id="SSF57552">
    <property type="entry name" value="Blood coagulation inhibitor (disintegrin)"/>
    <property type="match status" value="1"/>
</dbReference>
<evidence type="ECO:0000256" key="9">
    <source>
        <dbReference type="SAM" id="Phobius"/>
    </source>
</evidence>
<dbReference type="InterPro" id="IPR006586">
    <property type="entry name" value="ADAM_Cys-rich"/>
</dbReference>
<reference evidence="13 14" key="1">
    <citation type="journal article" date="2017" name="Curr. Biol.">
        <title>Genome architecture and evolution of a unichromosomal asexual nematode.</title>
        <authorList>
            <person name="Fradin H."/>
            <person name="Zegar C."/>
            <person name="Gutwein M."/>
            <person name="Lucas J."/>
            <person name="Kovtun M."/>
            <person name="Corcoran D."/>
            <person name="Baugh L.R."/>
            <person name="Kiontke K."/>
            <person name="Gunsalus K."/>
            <person name="Fitch D.H."/>
            <person name="Piano F."/>
        </authorList>
    </citation>
    <scope>NUCLEOTIDE SEQUENCE [LARGE SCALE GENOMIC DNA]</scope>
    <source>
        <strain evidence="13">PF1309</strain>
    </source>
</reference>
<dbReference type="InterPro" id="IPR001590">
    <property type="entry name" value="Peptidase_M12B"/>
</dbReference>
<keyword evidence="2 9" id="KW-0812">Transmembrane</keyword>
<comment type="subcellular location">
    <subcellularLocation>
        <location evidence="1">Membrane</location>
        <topology evidence="1">Single-pass membrane protein</topology>
    </subcellularLocation>
</comment>
<feature type="chain" id="PRO_5012109939" description="EGF-like domain-containing protein" evidence="10">
    <location>
        <begin position="28"/>
        <end position="1061"/>
    </location>
</feature>
<evidence type="ECO:0000256" key="1">
    <source>
        <dbReference type="ARBA" id="ARBA00004167"/>
    </source>
</evidence>
<dbReference type="InterPro" id="IPR036436">
    <property type="entry name" value="Disintegrin_dom_sf"/>
</dbReference>
<feature type="transmembrane region" description="Helical" evidence="9">
    <location>
        <begin position="741"/>
        <end position="763"/>
    </location>
</feature>
<organism evidence="13 14">
    <name type="scientific">Diploscapter pachys</name>
    <dbReference type="NCBI Taxonomy" id="2018661"/>
    <lineage>
        <taxon>Eukaryota</taxon>
        <taxon>Metazoa</taxon>
        <taxon>Ecdysozoa</taxon>
        <taxon>Nematoda</taxon>
        <taxon>Chromadorea</taxon>
        <taxon>Rhabditida</taxon>
        <taxon>Rhabditina</taxon>
        <taxon>Rhabditomorpha</taxon>
        <taxon>Rhabditoidea</taxon>
        <taxon>Rhabditidae</taxon>
        <taxon>Diploscapter</taxon>
    </lineage>
</organism>
<dbReference type="GO" id="GO:0004222">
    <property type="term" value="F:metalloendopeptidase activity"/>
    <property type="evidence" value="ECO:0007669"/>
    <property type="project" value="InterPro"/>
</dbReference>
<keyword evidence="5 6" id="KW-1015">Disulfide bond</keyword>
<protein>
    <recommendedName>
        <fullName evidence="15">EGF-like domain-containing protein</fullName>
    </recommendedName>
</protein>
<evidence type="ECO:0008006" key="15">
    <source>
        <dbReference type="Google" id="ProtNLM"/>
    </source>
</evidence>
<dbReference type="InterPro" id="IPR000742">
    <property type="entry name" value="EGF"/>
</dbReference>
<evidence type="ECO:0000256" key="3">
    <source>
        <dbReference type="ARBA" id="ARBA00022989"/>
    </source>
</evidence>
<dbReference type="Pfam" id="PF08516">
    <property type="entry name" value="ADAM_CR"/>
    <property type="match status" value="1"/>
</dbReference>
<dbReference type="InterPro" id="IPR001762">
    <property type="entry name" value="Disintegrin_dom"/>
</dbReference>
<dbReference type="PROSITE" id="PS00022">
    <property type="entry name" value="EGF_1"/>
    <property type="match status" value="1"/>
</dbReference>
<dbReference type="SMART" id="SM00050">
    <property type="entry name" value="DISIN"/>
    <property type="match status" value="1"/>
</dbReference>
<dbReference type="PROSITE" id="PS50215">
    <property type="entry name" value="ADAM_MEPRO"/>
    <property type="match status" value="1"/>
</dbReference>
<feature type="region of interest" description="Disordered" evidence="8">
    <location>
        <begin position="823"/>
        <end position="858"/>
    </location>
</feature>
<evidence type="ECO:0000256" key="5">
    <source>
        <dbReference type="ARBA" id="ARBA00023157"/>
    </source>
</evidence>
<keyword evidence="14" id="KW-1185">Reference proteome</keyword>
<evidence type="ECO:0000256" key="4">
    <source>
        <dbReference type="ARBA" id="ARBA00023136"/>
    </source>
</evidence>
<evidence type="ECO:0000256" key="8">
    <source>
        <dbReference type="SAM" id="MobiDB-lite"/>
    </source>
</evidence>
<evidence type="ECO:0000256" key="2">
    <source>
        <dbReference type="ARBA" id="ARBA00022692"/>
    </source>
</evidence>
<dbReference type="GO" id="GO:0016020">
    <property type="term" value="C:membrane"/>
    <property type="evidence" value="ECO:0007669"/>
    <property type="project" value="UniProtKB-SubCell"/>
</dbReference>
<dbReference type="STRING" id="2018661.A0A2A2LXC9"/>
<dbReference type="Pfam" id="PF23106">
    <property type="entry name" value="EGF_Teneurin"/>
    <property type="match status" value="1"/>
</dbReference>
<accession>A0A2A2LXC9</accession>
<evidence type="ECO:0000259" key="11">
    <source>
        <dbReference type="PROSITE" id="PS50214"/>
    </source>
</evidence>
<dbReference type="Pfam" id="PF01421">
    <property type="entry name" value="Reprolysin"/>
    <property type="match status" value="1"/>
</dbReference>
<evidence type="ECO:0000256" key="7">
    <source>
        <dbReference type="PROSITE-ProRule" id="PRU00276"/>
    </source>
</evidence>
<dbReference type="Gene3D" id="2.10.25.10">
    <property type="entry name" value="Laminin"/>
    <property type="match status" value="1"/>
</dbReference>
<dbReference type="Gene3D" id="4.10.70.10">
    <property type="entry name" value="Disintegrin domain"/>
    <property type="match status" value="1"/>
</dbReference>
<feature type="region of interest" description="Disordered" evidence="8">
    <location>
        <begin position="911"/>
        <end position="931"/>
    </location>
</feature>
<feature type="domain" description="Peptidase M12B" evidence="12">
    <location>
        <begin position="239"/>
        <end position="439"/>
    </location>
</feature>
<dbReference type="GO" id="GO:0006509">
    <property type="term" value="P:membrane protein ectodomain proteolysis"/>
    <property type="evidence" value="ECO:0007669"/>
    <property type="project" value="TreeGrafter"/>
</dbReference>
<dbReference type="PANTHER" id="PTHR11905:SF248">
    <property type="entry name" value="DISINTEGRIN AND METALLOPROTEINASE DOMAIN-CONTAINING PROTEIN UNC-71"/>
    <property type="match status" value="1"/>
</dbReference>
<gene>
    <name evidence="13" type="ORF">WR25_12204</name>
</gene>
<evidence type="ECO:0000256" key="6">
    <source>
        <dbReference type="PROSITE-ProRule" id="PRU00068"/>
    </source>
</evidence>
<dbReference type="Pfam" id="PF00200">
    <property type="entry name" value="Disintegrin"/>
    <property type="match status" value="1"/>
</dbReference>
<feature type="compositionally biased region" description="Basic and acidic residues" evidence="8">
    <location>
        <begin position="823"/>
        <end position="833"/>
    </location>
</feature>
<dbReference type="SMART" id="SM00608">
    <property type="entry name" value="ACR"/>
    <property type="match status" value="1"/>
</dbReference>
<dbReference type="PROSITE" id="PS50214">
    <property type="entry name" value="DISINTEGRIN_2"/>
    <property type="match status" value="1"/>
</dbReference>
<evidence type="ECO:0000256" key="10">
    <source>
        <dbReference type="SAM" id="SignalP"/>
    </source>
</evidence>
<feature type="domain" description="Disintegrin" evidence="11">
    <location>
        <begin position="445"/>
        <end position="532"/>
    </location>
</feature>
<feature type="disulfide bond" evidence="6">
    <location>
        <begin position="504"/>
        <end position="524"/>
    </location>
</feature>
<dbReference type="SUPFAM" id="SSF55486">
    <property type="entry name" value="Metalloproteases ('zincins'), catalytic domain"/>
    <property type="match status" value="1"/>
</dbReference>
<sequence length="1061" mass="117283">MIVFQMILRFNPLFFLVLSIFIHFAIAKVDFRQTETNKEFIARIPEGDYEVVHPFQIRDKNERIGIDTRNYFLKAQEHYQHVTIVIRSNAVGRLKLVIERNNFIFLNQTSFRKLDSNGERPLDSRVENCYYQGHIAGHQNSFVALSSCNVKAKGKDTIIPVPVGGKFPRDRPIQGTRCTLIMAFNHLRFSHKEEEKDKRIRKIPVLLEICALVIREDSPDHHPQHRHRKHRRDLSKQTKYVEIAILGDYEFMKQHDAIEAEAVSYMLEAVNIADLTLSRDLNIHLSVVYSELWLDVQRIDLYEDIERTLTGVVDYATGHIYHIQKDATIVFTGGSFANSEVVDAAFQSICTARSSAIVKGIDEFVSHWSGQVLSQAIGHLLGLEHDTSSCQCDIGQICAMGTQPGAVGSPFVWQFSKCSVARVHGVWQQGQVQCLLNKPFQTSNLRECGNGVVDGFEECDCGSREECNDPCCDALTCTLKPHAQCAAHHECCHRCELKKAGEVCRAARSSCDMTETCDGKSGDCPADGHFIDGTPCGQDGQCWRGNCSDPQTQCKSLWGKDANVAESACFEENAKGHEYAHCGMSPEGPRACQLDDNRCGTLHCQGGSMNPLNPSLRSFTFQFLNNGLQVQCKSIADPVVGLSSDGSSCGSGRVCVAGSCVEMSSVSHPVTCPSNNNALQCSGHGDCTTTAVCVCYAGWAGRACDIRTNSTLNKHRLNDANKITSVIPAIAMGKSLDTATLLGILLAVGVALLLLLVCLLFCYRRRTTIEIPTPSDEKLNESLPEAQRSIKFGNMPSYREEKRKKKSNKRIYGALNRITEADERDSASLRSRESGSQGTVGSQHLFESRPIPSSRSDVGVPVCNRPLHSDHIYAESAVGIGYRNHSPLRSLDSMGYGSDIETYGMRSFGSWRHESPEKTSPSGSSNGALAASPLRLNNIGQMLRKLQRDDTTPTDEIHANTSAINHQNFEKNHFTTFSPAHRPISGEEEIILTAADQERLDGGSNTESSRGYESDTRMRQGSLTSPDHNGGGGGPTNFDFRQSPSLFNDSFKLEMSTSMHT</sequence>
<feature type="compositionally biased region" description="Polar residues" evidence="8">
    <location>
        <begin position="918"/>
        <end position="927"/>
    </location>
</feature>
<feature type="region of interest" description="Disordered" evidence="8">
    <location>
        <begin position="995"/>
        <end position="1043"/>
    </location>
</feature>
<comment type="caution">
    <text evidence="13">The sequence shown here is derived from an EMBL/GenBank/DDBJ whole genome shotgun (WGS) entry which is preliminary data.</text>
</comment>
<feature type="signal peptide" evidence="10">
    <location>
        <begin position="1"/>
        <end position="27"/>
    </location>
</feature>
<dbReference type="AlphaFoldDB" id="A0A2A2LXC9"/>
<dbReference type="PANTHER" id="PTHR11905">
    <property type="entry name" value="ADAM A DISINTEGRIN AND METALLOPROTEASE DOMAIN"/>
    <property type="match status" value="1"/>
</dbReference>
<dbReference type="OrthoDB" id="5951731at2759"/>
<proteinExistence type="predicted"/>
<dbReference type="FunFam" id="4.10.70.10:FF:000001">
    <property type="entry name" value="Disintegrin and metalloproteinase domain-containing protein 22"/>
    <property type="match status" value="1"/>
</dbReference>
<dbReference type="PROSITE" id="PS01186">
    <property type="entry name" value="EGF_2"/>
    <property type="match status" value="1"/>
</dbReference>
<name>A0A2A2LXC9_9BILA</name>
<keyword evidence="3 9" id="KW-1133">Transmembrane helix</keyword>
<dbReference type="Proteomes" id="UP000218231">
    <property type="component" value="Unassembled WGS sequence"/>
</dbReference>
<dbReference type="InterPro" id="IPR024079">
    <property type="entry name" value="MetalloPept_cat_dom_sf"/>
</dbReference>